<sequence length="84" mass="9484">MQELPDGIQIILPLSEESIPKRLLCVSIEVPYLVQAYFVGQNLGSIWGLSLFSDLLDRVPLITKKGPPYGDKPKTRFSESVKYF</sequence>
<reference evidence="1" key="2">
    <citation type="journal article" date="2015" name="Fish Shellfish Immunol.">
        <title>Early steps in the European eel (Anguilla anguilla)-Vibrio vulnificus interaction in the gills: Role of the RtxA13 toxin.</title>
        <authorList>
            <person name="Callol A."/>
            <person name="Pajuelo D."/>
            <person name="Ebbesson L."/>
            <person name="Teles M."/>
            <person name="MacKenzie S."/>
            <person name="Amaro C."/>
        </authorList>
    </citation>
    <scope>NUCLEOTIDE SEQUENCE</scope>
</reference>
<name>A0A0E9SDK7_ANGAN</name>
<dbReference type="AlphaFoldDB" id="A0A0E9SDK7"/>
<organism evidence="1">
    <name type="scientific">Anguilla anguilla</name>
    <name type="common">European freshwater eel</name>
    <name type="synonym">Muraena anguilla</name>
    <dbReference type="NCBI Taxonomy" id="7936"/>
    <lineage>
        <taxon>Eukaryota</taxon>
        <taxon>Metazoa</taxon>
        <taxon>Chordata</taxon>
        <taxon>Craniata</taxon>
        <taxon>Vertebrata</taxon>
        <taxon>Euteleostomi</taxon>
        <taxon>Actinopterygii</taxon>
        <taxon>Neopterygii</taxon>
        <taxon>Teleostei</taxon>
        <taxon>Anguilliformes</taxon>
        <taxon>Anguillidae</taxon>
        <taxon>Anguilla</taxon>
    </lineage>
</organism>
<protein>
    <submittedName>
        <fullName evidence="1">Uncharacterized protein</fullName>
    </submittedName>
</protein>
<proteinExistence type="predicted"/>
<dbReference type="EMBL" id="GBXM01069969">
    <property type="protein sequence ID" value="JAH38608.1"/>
    <property type="molecule type" value="Transcribed_RNA"/>
</dbReference>
<reference evidence="1" key="1">
    <citation type="submission" date="2014-11" db="EMBL/GenBank/DDBJ databases">
        <authorList>
            <person name="Amaro Gonzalez C."/>
        </authorList>
    </citation>
    <scope>NUCLEOTIDE SEQUENCE</scope>
</reference>
<evidence type="ECO:0000313" key="1">
    <source>
        <dbReference type="EMBL" id="JAH38608.1"/>
    </source>
</evidence>
<accession>A0A0E9SDK7</accession>